<sequence length="234" mass="27062">MTAISTEASAEQLNKLFTPLTFEERMRLFNRLFKDEEVLYTSSFGTRSVMLLHLISRYRPQQKVYFINTTYHFQETLEYRDQLAKEFGLDVADLLPDAVQNMITREEKWWQSNPDVCCTVNKVLPLEPIKARHKVWITGLMSYQTNYRAGLSVFEMQDGILKFNPLIDIDEGEWFYYTSWHQLPRHPLEAQGYGSVGCEHCTAKGAGRAGRWKGRAKTECGLHPGQPASQQQEA</sequence>
<name>A0A5C6RMH8_9BACT</name>
<dbReference type="HAMAP" id="MF_00063">
    <property type="entry name" value="CysH"/>
    <property type="match status" value="1"/>
</dbReference>
<dbReference type="Gene3D" id="3.40.50.620">
    <property type="entry name" value="HUPs"/>
    <property type="match status" value="1"/>
</dbReference>
<dbReference type="InterPro" id="IPR014729">
    <property type="entry name" value="Rossmann-like_a/b/a_fold"/>
</dbReference>
<gene>
    <name evidence="4" type="primary">cysH</name>
    <name evidence="6" type="ORF">FRY97_08725</name>
</gene>
<evidence type="ECO:0000256" key="3">
    <source>
        <dbReference type="ARBA" id="ARBA00024327"/>
    </source>
</evidence>
<reference evidence="6 7" key="1">
    <citation type="submission" date="2019-08" db="EMBL/GenBank/DDBJ databases">
        <title>Genome of Phaeodactylibacter luteus.</title>
        <authorList>
            <person name="Bowman J.P."/>
        </authorList>
    </citation>
    <scope>NUCLEOTIDE SEQUENCE [LARGE SCALE GENOMIC DNA]</scope>
    <source>
        <strain evidence="6 7">KCTC 42180</strain>
    </source>
</reference>
<dbReference type="GO" id="GO:0004604">
    <property type="term" value="F:phosphoadenylyl-sulfate reductase (thioredoxin) activity"/>
    <property type="evidence" value="ECO:0007669"/>
    <property type="project" value="UniProtKB-UniRule"/>
</dbReference>
<dbReference type="EMBL" id="VOOR01000014">
    <property type="protein sequence ID" value="TXB63598.1"/>
    <property type="molecule type" value="Genomic_DNA"/>
</dbReference>
<feature type="active site" description="Nucleophile; cysteine thiosulfonate intermediate" evidence="4">
    <location>
        <position position="220"/>
    </location>
</feature>
<dbReference type="GO" id="GO:0043866">
    <property type="term" value="F:adenylyl-sulfate reductase (thioredoxin) activity"/>
    <property type="evidence" value="ECO:0007669"/>
    <property type="project" value="UniProtKB-EC"/>
</dbReference>
<dbReference type="OrthoDB" id="9794018at2"/>
<feature type="binding site" evidence="4">
    <location>
        <position position="117"/>
    </location>
    <ligand>
        <name>[4Fe-4S] cluster</name>
        <dbReference type="ChEBI" id="CHEBI:49883"/>
    </ligand>
</feature>
<dbReference type="GO" id="GO:0051539">
    <property type="term" value="F:4 iron, 4 sulfur cluster binding"/>
    <property type="evidence" value="ECO:0007669"/>
    <property type="project" value="UniProtKB-UniRule"/>
</dbReference>
<keyword evidence="2 4" id="KW-0560">Oxidoreductase</keyword>
<comment type="pathway">
    <text evidence="3 4">Sulfur metabolism; hydrogen sulfide biosynthesis; sulfite from sulfate.</text>
</comment>
<dbReference type="NCBIfam" id="NF002537">
    <property type="entry name" value="PRK02090.1"/>
    <property type="match status" value="1"/>
</dbReference>
<dbReference type="InterPro" id="IPR004511">
    <property type="entry name" value="PAPS/APS_Rdtase"/>
</dbReference>
<comment type="caution">
    <text evidence="6">The sequence shown here is derived from an EMBL/GenBank/DDBJ whole genome shotgun (WGS) entry which is preliminary data.</text>
</comment>
<accession>A0A5C6RMH8</accession>
<dbReference type="PIRSF" id="PIRSF000857">
    <property type="entry name" value="PAPS_reductase"/>
    <property type="match status" value="1"/>
</dbReference>
<feature type="binding site" evidence="4">
    <location>
        <position position="118"/>
    </location>
    <ligand>
        <name>[4Fe-4S] cluster</name>
        <dbReference type="ChEBI" id="CHEBI:49883"/>
    </ligand>
</feature>
<dbReference type="PANTHER" id="PTHR46509">
    <property type="entry name" value="PHOSPHOADENOSINE PHOSPHOSULFATE REDUCTASE"/>
    <property type="match status" value="1"/>
</dbReference>
<dbReference type="PANTHER" id="PTHR46509:SF1">
    <property type="entry name" value="PHOSPHOADENOSINE PHOSPHOSULFATE REDUCTASE"/>
    <property type="match status" value="1"/>
</dbReference>
<comment type="cofactor">
    <cofactor evidence="4">
        <name>[4Fe-4S] cluster</name>
        <dbReference type="ChEBI" id="CHEBI:49883"/>
    </cofactor>
    <text evidence="4">Binds 1 [4Fe-4S] cluster per subunit.</text>
</comment>
<evidence type="ECO:0000256" key="2">
    <source>
        <dbReference type="ARBA" id="ARBA00023002"/>
    </source>
</evidence>
<dbReference type="AlphaFoldDB" id="A0A5C6RMH8"/>
<evidence type="ECO:0000256" key="1">
    <source>
        <dbReference type="ARBA" id="ARBA00009732"/>
    </source>
</evidence>
<keyword evidence="4" id="KW-0411">Iron-sulfur</keyword>
<dbReference type="RefSeq" id="WP_147167068.1">
    <property type="nucleotide sequence ID" value="NZ_VOOR01000014.1"/>
</dbReference>
<evidence type="ECO:0000256" key="4">
    <source>
        <dbReference type="HAMAP-Rule" id="MF_00063"/>
    </source>
</evidence>
<dbReference type="InterPro" id="IPR002500">
    <property type="entry name" value="PAPS_reduct_dom"/>
</dbReference>
<organism evidence="6 7">
    <name type="scientific">Phaeodactylibacter luteus</name>
    <dbReference type="NCBI Taxonomy" id="1564516"/>
    <lineage>
        <taxon>Bacteria</taxon>
        <taxon>Pseudomonadati</taxon>
        <taxon>Bacteroidota</taxon>
        <taxon>Saprospiria</taxon>
        <taxon>Saprospirales</taxon>
        <taxon>Haliscomenobacteraceae</taxon>
        <taxon>Phaeodactylibacter</taxon>
    </lineage>
</organism>
<comment type="function">
    <text evidence="4">Catalyzes the formation of sulfite from adenosine 5'-phosphosulfate (APS) using thioredoxin as an electron donor.</text>
</comment>
<keyword evidence="7" id="KW-1185">Reference proteome</keyword>
<dbReference type="Pfam" id="PF01507">
    <property type="entry name" value="PAPS_reduct"/>
    <property type="match status" value="1"/>
</dbReference>
<dbReference type="Proteomes" id="UP000321580">
    <property type="component" value="Unassembled WGS sequence"/>
</dbReference>
<evidence type="ECO:0000259" key="5">
    <source>
        <dbReference type="Pfam" id="PF01507"/>
    </source>
</evidence>
<evidence type="ECO:0000313" key="7">
    <source>
        <dbReference type="Proteomes" id="UP000321580"/>
    </source>
</evidence>
<dbReference type="SUPFAM" id="SSF52402">
    <property type="entry name" value="Adenine nucleotide alpha hydrolases-like"/>
    <property type="match status" value="1"/>
</dbReference>
<comment type="catalytic activity">
    <reaction evidence="4">
        <text>[thioredoxin]-disulfide + sulfite + AMP + 2 H(+) = adenosine 5'-phosphosulfate + [thioredoxin]-dithiol</text>
        <dbReference type="Rhea" id="RHEA:21976"/>
        <dbReference type="Rhea" id="RHEA-COMP:10698"/>
        <dbReference type="Rhea" id="RHEA-COMP:10700"/>
        <dbReference type="ChEBI" id="CHEBI:15378"/>
        <dbReference type="ChEBI" id="CHEBI:17359"/>
        <dbReference type="ChEBI" id="CHEBI:29950"/>
        <dbReference type="ChEBI" id="CHEBI:50058"/>
        <dbReference type="ChEBI" id="CHEBI:58243"/>
        <dbReference type="ChEBI" id="CHEBI:456215"/>
        <dbReference type="EC" id="1.8.4.10"/>
    </reaction>
</comment>
<protein>
    <recommendedName>
        <fullName evidence="4">Adenosine 5'-phosphosulfate reductase</fullName>
        <shortName evidence="4">APS reductase</shortName>
        <ecNumber evidence="4">1.8.4.10</ecNumber>
    </recommendedName>
    <alternativeName>
        <fullName evidence="4">5'-adenylylsulfate reductase</fullName>
    </alternativeName>
    <alternativeName>
        <fullName evidence="4">Thioredoxin-dependent 5'-adenylylsulfate reductase</fullName>
    </alternativeName>
</protein>
<keyword evidence="4" id="KW-0408">Iron</keyword>
<feature type="domain" description="Phosphoadenosine phosphosulphate reductase" evidence="5">
    <location>
        <begin position="38"/>
        <end position="203"/>
    </location>
</feature>
<dbReference type="EC" id="1.8.4.10" evidence="4"/>
<comment type="similarity">
    <text evidence="1 4">Belongs to the PAPS reductase family. CysH subfamily.</text>
</comment>
<dbReference type="GO" id="GO:0046872">
    <property type="term" value="F:metal ion binding"/>
    <property type="evidence" value="ECO:0007669"/>
    <property type="project" value="UniProtKB-KW"/>
</dbReference>
<dbReference type="GO" id="GO:0005737">
    <property type="term" value="C:cytoplasm"/>
    <property type="evidence" value="ECO:0007669"/>
    <property type="project" value="UniProtKB-SubCell"/>
</dbReference>
<feature type="binding site" evidence="4">
    <location>
        <position position="198"/>
    </location>
    <ligand>
        <name>[4Fe-4S] cluster</name>
        <dbReference type="ChEBI" id="CHEBI:49883"/>
    </ligand>
</feature>
<evidence type="ECO:0000313" key="6">
    <source>
        <dbReference type="EMBL" id="TXB63598.1"/>
    </source>
</evidence>
<dbReference type="GO" id="GO:0019379">
    <property type="term" value="P:sulfate assimilation, phosphoadenylyl sulfate reduction by phosphoadenylyl-sulfate reductase (thioredoxin)"/>
    <property type="evidence" value="ECO:0007669"/>
    <property type="project" value="UniProtKB-UniRule"/>
</dbReference>
<keyword evidence="4" id="KW-0963">Cytoplasm</keyword>
<dbReference type="GO" id="GO:0070814">
    <property type="term" value="P:hydrogen sulfide biosynthetic process"/>
    <property type="evidence" value="ECO:0007669"/>
    <property type="project" value="UniProtKB-UniRule"/>
</dbReference>
<comment type="subcellular location">
    <subcellularLocation>
        <location evidence="4">Cytoplasm</location>
    </subcellularLocation>
</comment>
<proteinExistence type="inferred from homology"/>
<feature type="binding site" evidence="4">
    <location>
        <position position="201"/>
    </location>
    <ligand>
        <name>[4Fe-4S] cluster</name>
        <dbReference type="ChEBI" id="CHEBI:49883"/>
    </ligand>
</feature>
<keyword evidence="4" id="KW-0479">Metal-binding</keyword>